<evidence type="ECO:0000313" key="6">
    <source>
        <dbReference type="Proteomes" id="UP000184310"/>
    </source>
</evidence>
<dbReference type="PANTHER" id="PTHR43421:SF1">
    <property type="entry name" value="METALLOPROTEASE PMBA"/>
    <property type="match status" value="1"/>
</dbReference>
<reference evidence="5 6" key="1">
    <citation type="submission" date="2016-11" db="EMBL/GenBank/DDBJ databases">
        <authorList>
            <person name="Jaros S."/>
            <person name="Januszkiewicz K."/>
            <person name="Wedrychowicz H."/>
        </authorList>
    </citation>
    <scope>NUCLEOTIDE SEQUENCE [LARGE SCALE GENOMIC DNA]</scope>
    <source>
        <strain evidence="5 6">DSM 21758</strain>
    </source>
</reference>
<dbReference type="STRING" id="1121302.SAMN02745163_00790"/>
<dbReference type="InterPro" id="IPR045569">
    <property type="entry name" value="Metalloprtase-TldD/E_C"/>
</dbReference>
<dbReference type="InterPro" id="IPR002510">
    <property type="entry name" value="Metalloprtase-TldD/E_N"/>
</dbReference>
<dbReference type="GO" id="GO:0005829">
    <property type="term" value="C:cytosol"/>
    <property type="evidence" value="ECO:0007669"/>
    <property type="project" value="TreeGrafter"/>
</dbReference>
<dbReference type="InterPro" id="IPR047657">
    <property type="entry name" value="PmbA"/>
</dbReference>
<feature type="domain" description="Metalloprotease TldD/E N-terminal" evidence="2">
    <location>
        <begin position="22"/>
        <end position="81"/>
    </location>
</feature>
<dbReference type="OrthoDB" id="9803618at2"/>
<dbReference type="Pfam" id="PF19290">
    <property type="entry name" value="PmbA_TldD_2nd"/>
    <property type="match status" value="1"/>
</dbReference>
<dbReference type="InterPro" id="IPR036059">
    <property type="entry name" value="TldD/PmbA_sf"/>
</dbReference>
<organism evidence="5 6">
    <name type="scientific">Clostridium cavendishii DSM 21758</name>
    <dbReference type="NCBI Taxonomy" id="1121302"/>
    <lineage>
        <taxon>Bacteria</taxon>
        <taxon>Bacillati</taxon>
        <taxon>Bacillota</taxon>
        <taxon>Clostridia</taxon>
        <taxon>Eubacteriales</taxon>
        <taxon>Clostridiaceae</taxon>
        <taxon>Clostridium</taxon>
    </lineage>
</organism>
<feature type="domain" description="Metalloprotease TldD/E C-terminal" evidence="3">
    <location>
        <begin position="225"/>
        <end position="446"/>
    </location>
</feature>
<comment type="similarity">
    <text evidence="1">Belongs to the peptidase U62 family.</text>
</comment>
<evidence type="ECO:0000259" key="4">
    <source>
        <dbReference type="Pfam" id="PF19290"/>
    </source>
</evidence>
<dbReference type="EMBL" id="FQZB01000005">
    <property type="protein sequence ID" value="SHI81888.1"/>
    <property type="molecule type" value="Genomic_DNA"/>
</dbReference>
<protein>
    <submittedName>
        <fullName evidence="5">PmbA protein</fullName>
    </submittedName>
</protein>
<gene>
    <name evidence="5" type="ORF">SAMN02745163_00790</name>
</gene>
<dbReference type="Pfam" id="PF19289">
    <property type="entry name" value="PmbA_TldD_3rd"/>
    <property type="match status" value="1"/>
</dbReference>
<dbReference type="GO" id="GO:0006508">
    <property type="term" value="P:proteolysis"/>
    <property type="evidence" value="ECO:0007669"/>
    <property type="project" value="InterPro"/>
</dbReference>
<dbReference type="Proteomes" id="UP000184310">
    <property type="component" value="Unassembled WGS sequence"/>
</dbReference>
<feature type="domain" description="Metalloprotease TldD/E central" evidence="4">
    <location>
        <begin position="113"/>
        <end position="217"/>
    </location>
</feature>
<evidence type="ECO:0000256" key="1">
    <source>
        <dbReference type="ARBA" id="ARBA00005836"/>
    </source>
</evidence>
<dbReference type="PANTHER" id="PTHR43421">
    <property type="entry name" value="METALLOPROTEASE PMBA"/>
    <property type="match status" value="1"/>
</dbReference>
<sequence length="447" mass="48938">MEFLDFKEALFKKAKEEGLEKYEIYYITKESLEVKSYEVQVEGYALSDSKGLCFRALIDGNMGYSYTEKLDIEAIDILIKGVKDSAKFIKNEDQEFIYGGGSKYETVKAENESLKNLSAEEQIKMVLELEEKTKNYAKEVEKVAECAMETTSGSVTIINSEGLNVSRKYNTAYSYVAPVVLDGTEMVDGFNIVVSNNVLDYDIDKMAKESVEDALIKRGAKPVKSGNYRILLSNEMMAVMLKIFQSAFNSDKVQKGLSLLKGKEGETIASEIVNIVDNPLMNNGPCSTPFDDEGVETKFKYLVKDGVFQTLLYNLKTANKAGVKTTGNASKTSFSSAVEVAATNLYLESGNLNFEELVSLVNDGLYITSLEGTHAGANAVTGDFSLAASGRVIRNGVLCEAVNQITVAGNFFDVLKDIEAIGNDFKFYHSNTASSSVIIKGLAVAGE</sequence>
<dbReference type="InterPro" id="IPR035068">
    <property type="entry name" value="TldD/PmbA_N"/>
</dbReference>
<dbReference type="GO" id="GO:0008237">
    <property type="term" value="F:metallopeptidase activity"/>
    <property type="evidence" value="ECO:0007669"/>
    <property type="project" value="InterPro"/>
</dbReference>
<evidence type="ECO:0000259" key="2">
    <source>
        <dbReference type="Pfam" id="PF01523"/>
    </source>
</evidence>
<evidence type="ECO:0000313" key="5">
    <source>
        <dbReference type="EMBL" id="SHI81888.1"/>
    </source>
</evidence>
<dbReference type="AlphaFoldDB" id="A0A1M6E9C1"/>
<keyword evidence="6" id="KW-1185">Reference proteome</keyword>
<dbReference type="RefSeq" id="WP_072985380.1">
    <property type="nucleotide sequence ID" value="NZ_FQZB01000005.1"/>
</dbReference>
<dbReference type="SUPFAM" id="SSF111283">
    <property type="entry name" value="Putative modulator of DNA gyrase, PmbA/TldD"/>
    <property type="match status" value="1"/>
</dbReference>
<evidence type="ECO:0000259" key="3">
    <source>
        <dbReference type="Pfam" id="PF19289"/>
    </source>
</evidence>
<dbReference type="InterPro" id="IPR045570">
    <property type="entry name" value="Metalloprtase-TldD/E_cen_dom"/>
</dbReference>
<accession>A0A1M6E9C1</accession>
<dbReference type="Pfam" id="PF01523">
    <property type="entry name" value="PmbA_TldD_1st"/>
    <property type="match status" value="1"/>
</dbReference>
<dbReference type="Gene3D" id="3.30.2290.10">
    <property type="entry name" value="PmbA/TldD superfamily"/>
    <property type="match status" value="1"/>
</dbReference>
<proteinExistence type="inferred from homology"/>
<name>A0A1M6E9C1_9CLOT</name>